<dbReference type="Pfam" id="PF17132">
    <property type="entry name" value="Glyco_hydro_106"/>
    <property type="match status" value="2"/>
</dbReference>
<protein>
    <recommendedName>
        <fullName evidence="3">Glycosyl hydrolases family 2 sugar binding domain-containing protein</fullName>
    </recommendedName>
</protein>
<reference evidence="1" key="1">
    <citation type="submission" date="2018-08" db="EMBL/GenBank/DDBJ databases">
        <title>A genome reference for cultivated species of the human gut microbiota.</title>
        <authorList>
            <person name="Zou Y."/>
            <person name="Xue W."/>
            <person name="Luo G."/>
        </authorList>
    </citation>
    <scope>NUCLEOTIDE SEQUENCE [LARGE SCALE GENOMIC DNA]</scope>
    <source>
        <strain evidence="1">TF05-5AC</strain>
    </source>
</reference>
<dbReference type="InterPro" id="IPR008979">
    <property type="entry name" value="Galactose-bd-like_sf"/>
</dbReference>
<dbReference type="RefSeq" id="WP_117544789.1">
    <property type="nucleotide sequence ID" value="NZ_JBKUNB010000002.1"/>
</dbReference>
<dbReference type="Proteomes" id="UP000260812">
    <property type="component" value="Unassembled WGS sequence"/>
</dbReference>
<dbReference type="SUPFAM" id="SSF49785">
    <property type="entry name" value="Galactose-binding domain-like"/>
    <property type="match status" value="1"/>
</dbReference>
<evidence type="ECO:0000313" key="2">
    <source>
        <dbReference type="Proteomes" id="UP000260812"/>
    </source>
</evidence>
<dbReference type="PANTHER" id="PTHR36848:SF2">
    <property type="entry name" value="SECRETED PROTEIN"/>
    <property type="match status" value="1"/>
</dbReference>
<dbReference type="EMBL" id="QVLV01000009">
    <property type="protein sequence ID" value="RGE59162.1"/>
    <property type="molecule type" value="Genomic_DNA"/>
</dbReference>
<keyword evidence="2" id="KW-1185">Reference proteome</keyword>
<evidence type="ECO:0000313" key="1">
    <source>
        <dbReference type="EMBL" id="RGE59162.1"/>
    </source>
</evidence>
<gene>
    <name evidence="1" type="ORF">DXC51_14380</name>
</gene>
<dbReference type="AlphaFoldDB" id="A0A3E3I2Y7"/>
<organism evidence="1 2">
    <name type="scientific">Eisenbergiella massiliensis</name>
    <dbReference type="NCBI Taxonomy" id="1720294"/>
    <lineage>
        <taxon>Bacteria</taxon>
        <taxon>Bacillati</taxon>
        <taxon>Bacillota</taxon>
        <taxon>Clostridia</taxon>
        <taxon>Lachnospirales</taxon>
        <taxon>Lachnospiraceae</taxon>
        <taxon>Eisenbergiella</taxon>
    </lineage>
</organism>
<dbReference type="NCBIfam" id="NF045579">
    <property type="entry name" value="rhamnoside_JR"/>
    <property type="match status" value="1"/>
</dbReference>
<dbReference type="Gene3D" id="2.60.120.260">
    <property type="entry name" value="Galactose-binding domain-like"/>
    <property type="match status" value="1"/>
</dbReference>
<evidence type="ECO:0008006" key="3">
    <source>
        <dbReference type="Google" id="ProtNLM"/>
    </source>
</evidence>
<dbReference type="InterPro" id="IPR053161">
    <property type="entry name" value="Ulvan_degrading_GH"/>
</dbReference>
<dbReference type="PANTHER" id="PTHR36848">
    <property type="entry name" value="DNA-BINDING PROTEIN (PUTATIVE SECRETED PROTEIN)-RELATED"/>
    <property type="match status" value="1"/>
</dbReference>
<proteinExistence type="predicted"/>
<comment type="caution">
    <text evidence="1">The sequence shown here is derived from an EMBL/GenBank/DDBJ whole genome shotgun (WGS) entry which is preliminary data.</text>
</comment>
<dbReference type="GeneID" id="97988019"/>
<accession>A0A3E3I2Y7</accession>
<sequence>MERTYLEQLRQPAAAARGKTRWWWYGCRVDKDNISYQLDQMQEAGIGGVEIQILYALEAGSRENLEYFSPEFFDILKFTGEEVHKRGMTMDLTLGSSWPFGGPFVPFVKSAPVVYPYAIDVRGPSVFSYDFTNRMAGEIVGGIMGRMEDSEMLPETIQDISSLLEEKLLFSWPWGTQLKNLEVPEGNYKIVIFLAGQFREHVLMPSRGAQGYVIDHNDAEASRFFFAQAGTPLVERLGRGMVQSFFCDSLELFGHNWTGKIYDEFEKRRGYSLKPYIYALWGKVKGMTEEIRYDFHKTMSELTIENFFSVMTEWCHEMGSTSRIQAHGTWGDILQAYGAADIPEGETFSEWDKYSVNTVHRRLASSAGHVYHRHIISNESFTWLRFPRFTETPEQIKIAADSIFVDGMNQIVNHGYTYSQKDGEPMAFYASSHICHTNTWWKYYKNIGRYINRVCDFLQRGEPVSRICIYLPQHDIWAENPLGDIHMCMKLEERLETSVIDGIAREGYWFDYVNDDVLGRWEEYSYETLILMETDRMPVKTAESIQSFAMHGNLVICAGRLPSQGCGLLQKDEKDKIVSTLFEEMHRQGNLIFAENKKDALLNILKQRVCPDLKVGTGKESIGYVHRKDKNADIYFTANMSLEEYNTKLTIYQENRAFCILDPMEGKEILPLAYTRKESGTEIELHFNQGQAYLLVFDQSLPKPETDKRIWKENGVIDLKEGWRLEVPEKDYFKDVEELKGFEQIEELKYYSGEVIYRKSVYLTEPDMASDEIVFQVDKAGCAAEVFVNDTSAGQWIQRPYQMSIKEYLHLGKNEIRVHVSNQLINRCLDPDREVGEYQGTVIEEWPYFTEILNKERRKRLSNRREKEMIKSPLPSGLVGKAQICFYRTEQEKEEI</sequence>
<name>A0A3E3I2Y7_9FIRM</name>